<sequence length="59" mass="6682">MALLFSGCVLSRVTTTFHPGLTAAASGRASSWWTRMEMGVWKNTFPLRDLLNFVRHLQN</sequence>
<evidence type="ECO:0000313" key="1">
    <source>
        <dbReference type="Ensembl" id="ENSLCNP00005007956.1"/>
    </source>
</evidence>
<dbReference type="AlphaFoldDB" id="A0A667FZ14"/>
<keyword evidence="2" id="KW-1185">Reference proteome</keyword>
<reference evidence="1" key="1">
    <citation type="submission" date="2025-08" db="UniProtKB">
        <authorList>
            <consortium name="Ensembl"/>
        </authorList>
    </citation>
    <scope>IDENTIFICATION</scope>
</reference>
<dbReference type="Ensembl" id="ENSLCNT00005008933.1">
    <property type="protein sequence ID" value="ENSLCNP00005007956.1"/>
    <property type="gene ID" value="ENSLCNG00005005220.1"/>
</dbReference>
<name>A0A667FZ14_LYNCA</name>
<accession>A0A667FZ14</accession>
<reference evidence="1" key="2">
    <citation type="submission" date="2025-09" db="UniProtKB">
        <authorList>
            <consortium name="Ensembl"/>
        </authorList>
    </citation>
    <scope>IDENTIFICATION</scope>
</reference>
<protein>
    <submittedName>
        <fullName evidence="1">Uncharacterized protein</fullName>
    </submittedName>
</protein>
<evidence type="ECO:0000313" key="2">
    <source>
        <dbReference type="Proteomes" id="UP000472241"/>
    </source>
</evidence>
<dbReference type="Proteomes" id="UP000472241">
    <property type="component" value="Unplaced"/>
</dbReference>
<organism evidence="1 2">
    <name type="scientific">Lynx canadensis</name>
    <name type="common">Canada lynx</name>
    <name type="synonym">Felis canadensis</name>
    <dbReference type="NCBI Taxonomy" id="61383"/>
    <lineage>
        <taxon>Eukaryota</taxon>
        <taxon>Metazoa</taxon>
        <taxon>Chordata</taxon>
        <taxon>Craniata</taxon>
        <taxon>Vertebrata</taxon>
        <taxon>Euteleostomi</taxon>
        <taxon>Mammalia</taxon>
        <taxon>Eutheria</taxon>
        <taxon>Laurasiatheria</taxon>
        <taxon>Carnivora</taxon>
        <taxon>Feliformia</taxon>
        <taxon>Felidae</taxon>
        <taxon>Felinae</taxon>
        <taxon>Lynx</taxon>
    </lineage>
</organism>
<proteinExistence type="predicted"/>